<name>A0ACC2NZ17_9HYME</name>
<gene>
    <name evidence="1" type="ORF">QAD02_011884</name>
</gene>
<dbReference type="EMBL" id="CM056742">
    <property type="protein sequence ID" value="KAJ8676098.1"/>
    <property type="molecule type" value="Genomic_DNA"/>
</dbReference>
<organism evidence="1 2">
    <name type="scientific">Eretmocerus hayati</name>
    <dbReference type="NCBI Taxonomy" id="131215"/>
    <lineage>
        <taxon>Eukaryota</taxon>
        <taxon>Metazoa</taxon>
        <taxon>Ecdysozoa</taxon>
        <taxon>Arthropoda</taxon>
        <taxon>Hexapoda</taxon>
        <taxon>Insecta</taxon>
        <taxon>Pterygota</taxon>
        <taxon>Neoptera</taxon>
        <taxon>Endopterygota</taxon>
        <taxon>Hymenoptera</taxon>
        <taxon>Apocrita</taxon>
        <taxon>Proctotrupomorpha</taxon>
        <taxon>Chalcidoidea</taxon>
        <taxon>Aphelinidae</taxon>
        <taxon>Aphelininae</taxon>
        <taxon>Eretmocerus</taxon>
    </lineage>
</organism>
<protein>
    <submittedName>
        <fullName evidence="1">Uncharacterized protein</fullName>
    </submittedName>
</protein>
<proteinExistence type="predicted"/>
<accession>A0ACC2NZ17</accession>
<reference evidence="1" key="1">
    <citation type="submission" date="2023-04" db="EMBL/GenBank/DDBJ databases">
        <title>A chromosome-level genome assembly of the parasitoid wasp Eretmocerus hayati.</title>
        <authorList>
            <person name="Zhong Y."/>
            <person name="Liu S."/>
            <person name="Liu Y."/>
        </authorList>
    </citation>
    <scope>NUCLEOTIDE SEQUENCE</scope>
    <source>
        <strain evidence="1">ZJU_SS_LIU_2023</strain>
    </source>
</reference>
<sequence>MRCSHRQHLGANIDLPPPPPLIQSLILIYYYYIRGKYATVRRCVERSSGRQWAAKFLRKRRRAQELRAEALHEVAVLDAAAHCPRLVSLHQVFETNTDMVLVLELAPGGELQMVLDRDEIPEERQVAKLLRQILDGVAFLHSLNVAHLDIKPQNLVLTGEFPDCDVKLCDFGISRYISHGADIREILGTPDYIAPEVLNYEPISLATDMWSVGVLLYVLLTGCSPFGGDTKQETFCNISRCKLDFPDDLFEDVSEDAQDLIRKLVVKNPSERLSAIECLQHPWLSKFDKEEEILPCTAPTSPLSCSQDTEISLESSCNSSQNSIEEIPVSQIESPVAATATSYEYASTCTLTSSPSSSSCCSMSTSSSSPSPSTEQPLLQAITASTITVPESSDDNTSLSLTLSATNVNHAIEEETSAERIETVEDLETDENANPECFVTTVEREEVDKVETDNSRRMSCSLGDDEDDRNNNDSSANCTGMLFDESRSSGIGSSSEYVRRLLNATVPLTNSLSNSRQREHFGGLSSERRSNFKRSMDYLARKFSASADLLEAFDDVFSEMESSASSRRSSVNASSASEVFKCTPVFILGEEQQCSDSGSDSVSEISTDSSSDRSSIYSDDSLDFILYSKTSQGRASFPFSATESLTWKHHQRSSIAGSSISSSNSSSSASLRHGPRVWPRECNGVVSKALSRFTTFDHHAQHHVHHHHHQHLMSASSSNSSLNSSSGASCSGIANCKSPAASSNSSNSSITITSSSGTRTSTTRGITGLEALRNRGENLVVIREPVRAGRYMRYSEVQCESVQARIRRFQVHGSS</sequence>
<evidence type="ECO:0000313" key="2">
    <source>
        <dbReference type="Proteomes" id="UP001239111"/>
    </source>
</evidence>
<comment type="caution">
    <text evidence="1">The sequence shown here is derived from an EMBL/GenBank/DDBJ whole genome shotgun (WGS) entry which is preliminary data.</text>
</comment>
<keyword evidence="2" id="KW-1185">Reference proteome</keyword>
<evidence type="ECO:0000313" key="1">
    <source>
        <dbReference type="EMBL" id="KAJ8676098.1"/>
    </source>
</evidence>
<dbReference type="Proteomes" id="UP001239111">
    <property type="component" value="Chromosome 2"/>
</dbReference>